<accession>A0A9W5TUH6</accession>
<evidence type="ECO:0000256" key="9">
    <source>
        <dbReference type="RuleBase" id="RU366031"/>
    </source>
</evidence>
<sequence length="258" mass="29485">MPFSLHGKRILITREKNQAKELSEKVSQFGGQPIEAPLLKITCKKEAGHMEMLENLPMYRWIFFTSANGVRCFFQIMSENNVSYNLLEKTKLAVVGHKTEDALKKYGYAAEFIPSTYNAAVMAEEILTRFPSISPVLLIRGNRSRQVLPEQLAENNISFDIIEVYETIFNQTIKDRLNELISNHQFDMITFTSPSTVEAFIEMNEAHKEEVKKVPCACIGTTTEQKAKWYGFTNTIVPEQFTIEGMVEKMCTYISQKG</sequence>
<protein>
    <recommendedName>
        <fullName evidence="7 9">Uroporphyrinogen-III synthase</fullName>
        <ecNumber evidence="3 9">4.2.1.75</ecNumber>
    </recommendedName>
</protein>
<dbReference type="Gene3D" id="3.40.50.10090">
    <property type="match status" value="2"/>
</dbReference>
<comment type="caution">
    <text evidence="11">The sequence shown here is derived from an EMBL/GenBank/DDBJ whole genome shotgun (WGS) entry which is preliminary data.</text>
</comment>
<dbReference type="InterPro" id="IPR039793">
    <property type="entry name" value="UROS/Hem4"/>
</dbReference>
<comment type="similarity">
    <text evidence="2 9">Belongs to the uroporphyrinogen-III synthase family.</text>
</comment>
<reference evidence="11" key="2">
    <citation type="submission" date="2020-09" db="EMBL/GenBank/DDBJ databases">
        <authorList>
            <person name="Sun Q."/>
            <person name="Zhou Y."/>
        </authorList>
    </citation>
    <scope>NUCLEOTIDE SEQUENCE</scope>
    <source>
        <strain evidence="11">CGMCC 1.15454</strain>
    </source>
</reference>
<dbReference type="PANTHER" id="PTHR38042:SF1">
    <property type="entry name" value="UROPORPHYRINOGEN-III SYNTHASE, CHLOROPLASTIC"/>
    <property type="match status" value="1"/>
</dbReference>
<dbReference type="RefSeq" id="WP_088050784.1">
    <property type="nucleotide sequence ID" value="NZ_BMJD01000001.1"/>
</dbReference>
<comment type="pathway">
    <text evidence="1 9">Porphyrin-containing compound metabolism; protoporphyrin-IX biosynthesis; coproporphyrinogen-III from 5-aminolevulinate: step 3/4.</text>
</comment>
<dbReference type="Proteomes" id="UP000621492">
    <property type="component" value="Unassembled WGS sequence"/>
</dbReference>
<dbReference type="EMBL" id="BMJD01000001">
    <property type="protein sequence ID" value="GGB28108.1"/>
    <property type="molecule type" value="Genomic_DNA"/>
</dbReference>
<comment type="catalytic activity">
    <reaction evidence="8 9">
        <text>hydroxymethylbilane = uroporphyrinogen III + H2O</text>
        <dbReference type="Rhea" id="RHEA:18965"/>
        <dbReference type="ChEBI" id="CHEBI:15377"/>
        <dbReference type="ChEBI" id="CHEBI:57308"/>
        <dbReference type="ChEBI" id="CHEBI:57845"/>
        <dbReference type="EC" id="4.2.1.75"/>
    </reaction>
</comment>
<dbReference type="InterPro" id="IPR003754">
    <property type="entry name" value="4pyrrol_synth_uPrphyn_synth"/>
</dbReference>
<dbReference type="GO" id="GO:0004852">
    <property type="term" value="F:uroporphyrinogen-III synthase activity"/>
    <property type="evidence" value="ECO:0007669"/>
    <property type="project" value="UniProtKB-UniRule"/>
</dbReference>
<comment type="function">
    <text evidence="6 9">Catalyzes cyclization of the linear tetrapyrrole, hydroxymethylbilane, to the macrocyclic uroporphyrinogen III.</text>
</comment>
<feature type="domain" description="Tetrapyrrole biosynthesis uroporphyrinogen III synthase" evidence="10">
    <location>
        <begin position="21"/>
        <end position="248"/>
    </location>
</feature>
<keyword evidence="12" id="KW-1185">Reference proteome</keyword>
<organism evidence="11 12">
    <name type="scientific">Lentibacillus populi</name>
    <dbReference type="NCBI Taxonomy" id="1827502"/>
    <lineage>
        <taxon>Bacteria</taxon>
        <taxon>Bacillati</taxon>
        <taxon>Bacillota</taxon>
        <taxon>Bacilli</taxon>
        <taxon>Bacillales</taxon>
        <taxon>Bacillaceae</taxon>
        <taxon>Lentibacillus</taxon>
    </lineage>
</organism>
<evidence type="ECO:0000256" key="7">
    <source>
        <dbReference type="ARBA" id="ARBA00040167"/>
    </source>
</evidence>
<evidence type="ECO:0000256" key="6">
    <source>
        <dbReference type="ARBA" id="ARBA00037589"/>
    </source>
</evidence>
<evidence type="ECO:0000313" key="12">
    <source>
        <dbReference type="Proteomes" id="UP000621492"/>
    </source>
</evidence>
<gene>
    <name evidence="11" type="primary">hemD</name>
    <name evidence="11" type="ORF">GCM10011409_01830</name>
</gene>
<evidence type="ECO:0000256" key="2">
    <source>
        <dbReference type="ARBA" id="ARBA00008133"/>
    </source>
</evidence>
<evidence type="ECO:0000256" key="1">
    <source>
        <dbReference type="ARBA" id="ARBA00004772"/>
    </source>
</evidence>
<evidence type="ECO:0000259" key="10">
    <source>
        <dbReference type="Pfam" id="PF02602"/>
    </source>
</evidence>
<reference evidence="11" key="1">
    <citation type="journal article" date="2014" name="Int. J. Syst. Evol. Microbiol.">
        <title>Complete genome sequence of Corynebacterium casei LMG S-19264T (=DSM 44701T), isolated from a smear-ripened cheese.</title>
        <authorList>
            <consortium name="US DOE Joint Genome Institute (JGI-PGF)"/>
            <person name="Walter F."/>
            <person name="Albersmeier A."/>
            <person name="Kalinowski J."/>
            <person name="Ruckert C."/>
        </authorList>
    </citation>
    <scope>NUCLEOTIDE SEQUENCE</scope>
    <source>
        <strain evidence="11">CGMCC 1.15454</strain>
    </source>
</reference>
<dbReference type="EC" id="4.2.1.75" evidence="3 9"/>
<dbReference type="GO" id="GO:0006782">
    <property type="term" value="P:protoporphyrinogen IX biosynthetic process"/>
    <property type="evidence" value="ECO:0007669"/>
    <property type="project" value="UniProtKB-UniRule"/>
</dbReference>
<dbReference type="AlphaFoldDB" id="A0A9W5TUH6"/>
<name>A0A9W5TUH6_9BACI</name>
<dbReference type="CDD" id="cd06578">
    <property type="entry name" value="HemD"/>
    <property type="match status" value="1"/>
</dbReference>
<evidence type="ECO:0000256" key="5">
    <source>
        <dbReference type="ARBA" id="ARBA00023244"/>
    </source>
</evidence>
<evidence type="ECO:0000256" key="4">
    <source>
        <dbReference type="ARBA" id="ARBA00023239"/>
    </source>
</evidence>
<keyword evidence="5 9" id="KW-0627">Porphyrin biosynthesis</keyword>
<dbReference type="GO" id="GO:0006780">
    <property type="term" value="P:uroporphyrinogen III biosynthetic process"/>
    <property type="evidence" value="ECO:0007669"/>
    <property type="project" value="UniProtKB-UniRule"/>
</dbReference>
<evidence type="ECO:0000256" key="8">
    <source>
        <dbReference type="ARBA" id="ARBA00048617"/>
    </source>
</evidence>
<keyword evidence="4 9" id="KW-0456">Lyase</keyword>
<proteinExistence type="inferred from homology"/>
<evidence type="ECO:0000256" key="3">
    <source>
        <dbReference type="ARBA" id="ARBA00013109"/>
    </source>
</evidence>
<evidence type="ECO:0000313" key="11">
    <source>
        <dbReference type="EMBL" id="GGB28108.1"/>
    </source>
</evidence>
<dbReference type="PANTHER" id="PTHR38042">
    <property type="entry name" value="UROPORPHYRINOGEN-III SYNTHASE, CHLOROPLASTIC"/>
    <property type="match status" value="1"/>
</dbReference>
<dbReference type="Pfam" id="PF02602">
    <property type="entry name" value="HEM4"/>
    <property type="match status" value="1"/>
</dbReference>
<dbReference type="SUPFAM" id="SSF69618">
    <property type="entry name" value="HemD-like"/>
    <property type="match status" value="1"/>
</dbReference>
<dbReference type="InterPro" id="IPR036108">
    <property type="entry name" value="4pyrrol_syn_uPrphyn_synt_sf"/>
</dbReference>